<dbReference type="VEuPathDB" id="FungiDB:BO82DRAFT_370273"/>
<dbReference type="Proteomes" id="UP000248340">
    <property type="component" value="Unassembled WGS sequence"/>
</dbReference>
<dbReference type="GeneID" id="37139944"/>
<evidence type="ECO:0000313" key="2">
    <source>
        <dbReference type="Proteomes" id="UP000248340"/>
    </source>
</evidence>
<dbReference type="AlphaFoldDB" id="A0A319BVI8"/>
<dbReference type="EMBL" id="KZ821810">
    <property type="protein sequence ID" value="PYH75360.1"/>
    <property type="molecule type" value="Genomic_DNA"/>
</dbReference>
<dbReference type="RefSeq" id="XP_025485560.1">
    <property type="nucleotide sequence ID" value="XM_025637203.1"/>
</dbReference>
<organism evidence="1 2">
    <name type="scientific">Aspergillus uvarum CBS 121591</name>
    <dbReference type="NCBI Taxonomy" id="1448315"/>
    <lineage>
        <taxon>Eukaryota</taxon>
        <taxon>Fungi</taxon>
        <taxon>Dikarya</taxon>
        <taxon>Ascomycota</taxon>
        <taxon>Pezizomycotina</taxon>
        <taxon>Eurotiomycetes</taxon>
        <taxon>Eurotiomycetidae</taxon>
        <taxon>Eurotiales</taxon>
        <taxon>Aspergillaceae</taxon>
        <taxon>Aspergillus</taxon>
        <taxon>Aspergillus subgen. Circumdati</taxon>
    </lineage>
</organism>
<reference evidence="1 2" key="1">
    <citation type="submission" date="2016-12" db="EMBL/GenBank/DDBJ databases">
        <title>The genomes of Aspergillus section Nigri reveals drivers in fungal speciation.</title>
        <authorList>
            <consortium name="DOE Joint Genome Institute"/>
            <person name="Vesth T.C."/>
            <person name="Nybo J."/>
            <person name="Theobald S."/>
            <person name="Brandl J."/>
            <person name="Frisvad J.C."/>
            <person name="Nielsen K.F."/>
            <person name="Lyhne E.K."/>
            <person name="Kogle M.E."/>
            <person name="Kuo A."/>
            <person name="Riley R."/>
            <person name="Clum A."/>
            <person name="Nolan M."/>
            <person name="Lipzen A."/>
            <person name="Salamov A."/>
            <person name="Henrissat B."/>
            <person name="Wiebenga A."/>
            <person name="De Vries R.P."/>
            <person name="Grigoriev I.V."/>
            <person name="Mortensen U.H."/>
            <person name="Andersen M.R."/>
            <person name="Baker S.E."/>
        </authorList>
    </citation>
    <scope>NUCLEOTIDE SEQUENCE [LARGE SCALE GENOMIC DNA]</scope>
    <source>
        <strain evidence="1 2">CBS 121591</strain>
    </source>
</reference>
<gene>
    <name evidence="1" type="ORF">BO82DRAFT_370273</name>
</gene>
<keyword evidence="2" id="KW-1185">Reference proteome</keyword>
<dbReference type="OrthoDB" id="10297615at2759"/>
<accession>A0A319BVI8</accession>
<evidence type="ECO:0000313" key="1">
    <source>
        <dbReference type="EMBL" id="PYH75360.1"/>
    </source>
</evidence>
<sequence length="163" mass="17578">MYVLSLVMDFSQSPMSNGVVPRTVQISPPGGKALDEAERIAGVRSRAVRGAESTIISVCIIHLPPSADGNWIDRDLWLQDLQTGDVTDEDSAIAQSLRRRIADDIRSTSLEFEPSYGGTLVNLSFEEAGLTPSLFAALEKEGITPGYIPYSPDNGMVTFTAST</sequence>
<protein>
    <submittedName>
        <fullName evidence="1">Uncharacterized protein</fullName>
    </submittedName>
</protein>
<name>A0A319BVI8_9EURO</name>
<proteinExistence type="predicted"/>